<feature type="domain" description="DNA methylase N-4/N-6" evidence="6">
    <location>
        <begin position="85"/>
        <end position="302"/>
    </location>
</feature>
<dbReference type="InterPro" id="IPR029063">
    <property type="entry name" value="SAM-dependent_MTases_sf"/>
</dbReference>
<dbReference type="PRINTS" id="PR00508">
    <property type="entry name" value="S21N4MTFRASE"/>
</dbReference>
<keyword evidence="3" id="KW-0808">Transferase</keyword>
<dbReference type="NCBIfam" id="NF008572">
    <property type="entry name" value="PRK11524.1"/>
    <property type="match status" value="1"/>
</dbReference>
<dbReference type="PANTHER" id="PTHR13370:SF3">
    <property type="entry name" value="TRNA (GUANINE(10)-N2)-METHYLTRANSFERASE HOMOLOG"/>
    <property type="match status" value="1"/>
</dbReference>
<evidence type="ECO:0000256" key="4">
    <source>
        <dbReference type="RuleBase" id="RU362026"/>
    </source>
</evidence>
<dbReference type="RefSeq" id="WP_246278999.1">
    <property type="nucleotide sequence ID" value="NZ_CADIKK010000008.1"/>
</dbReference>
<dbReference type="Proteomes" id="UP000494365">
    <property type="component" value="Unassembled WGS sequence"/>
</dbReference>
<feature type="region of interest" description="Disordered" evidence="5">
    <location>
        <begin position="321"/>
        <end position="350"/>
    </location>
</feature>
<protein>
    <recommendedName>
        <fullName evidence="4">Methyltransferase</fullName>
        <ecNumber evidence="4">2.1.1.-</ecNumber>
    </recommendedName>
</protein>
<reference evidence="7 8" key="1">
    <citation type="submission" date="2020-04" db="EMBL/GenBank/DDBJ databases">
        <authorList>
            <person name="De Canck E."/>
        </authorList>
    </citation>
    <scope>NUCLEOTIDE SEQUENCE [LARGE SCALE GENOMIC DNA]</scope>
    <source>
        <strain evidence="7 8">LMG 28614</strain>
    </source>
</reference>
<organism evidence="7 8">
    <name type="scientific">Paraburkholderia ultramafica</name>
    <dbReference type="NCBI Taxonomy" id="1544867"/>
    <lineage>
        <taxon>Bacteria</taxon>
        <taxon>Pseudomonadati</taxon>
        <taxon>Pseudomonadota</taxon>
        <taxon>Betaproteobacteria</taxon>
        <taxon>Burkholderiales</taxon>
        <taxon>Burkholderiaceae</taxon>
        <taxon>Paraburkholderia</taxon>
    </lineage>
</organism>
<keyword evidence="8" id="KW-1185">Reference proteome</keyword>
<feature type="compositionally biased region" description="Polar residues" evidence="5">
    <location>
        <begin position="339"/>
        <end position="350"/>
    </location>
</feature>
<dbReference type="GO" id="GO:0005737">
    <property type="term" value="C:cytoplasm"/>
    <property type="evidence" value="ECO:0007669"/>
    <property type="project" value="TreeGrafter"/>
</dbReference>
<evidence type="ECO:0000313" key="8">
    <source>
        <dbReference type="Proteomes" id="UP000494365"/>
    </source>
</evidence>
<evidence type="ECO:0000313" key="7">
    <source>
        <dbReference type="EMBL" id="CAB3785312.1"/>
    </source>
</evidence>
<evidence type="ECO:0000256" key="2">
    <source>
        <dbReference type="ARBA" id="ARBA00022603"/>
    </source>
</evidence>
<feature type="compositionally biased region" description="Basic residues" evidence="5">
    <location>
        <begin position="321"/>
        <end position="333"/>
    </location>
</feature>
<evidence type="ECO:0000256" key="1">
    <source>
        <dbReference type="ARBA" id="ARBA00006594"/>
    </source>
</evidence>
<name>A0A6S7B2V8_9BURK</name>
<dbReference type="InterPro" id="IPR002052">
    <property type="entry name" value="DNA_methylase_N6_adenine_CS"/>
</dbReference>
<dbReference type="Pfam" id="PF01555">
    <property type="entry name" value="N6_N4_Mtase"/>
    <property type="match status" value="1"/>
</dbReference>
<accession>A0A6S7B2V8</accession>
<dbReference type="EC" id="2.1.1.-" evidence="4"/>
<dbReference type="GO" id="GO:0003677">
    <property type="term" value="F:DNA binding"/>
    <property type="evidence" value="ECO:0007669"/>
    <property type="project" value="InterPro"/>
</dbReference>
<comment type="similarity">
    <text evidence="1 4">Belongs to the N(4)/N(6)-methyltransferase family.</text>
</comment>
<evidence type="ECO:0000256" key="5">
    <source>
        <dbReference type="SAM" id="MobiDB-lite"/>
    </source>
</evidence>
<gene>
    <name evidence="7" type="ORF">LMG28614_02101</name>
</gene>
<dbReference type="AlphaFoldDB" id="A0A6S7B2V8"/>
<dbReference type="EMBL" id="CADIKK010000008">
    <property type="protein sequence ID" value="CAB3785312.1"/>
    <property type="molecule type" value="Genomic_DNA"/>
</dbReference>
<evidence type="ECO:0000259" key="6">
    <source>
        <dbReference type="Pfam" id="PF01555"/>
    </source>
</evidence>
<dbReference type="GO" id="GO:0008170">
    <property type="term" value="F:N-methyltransferase activity"/>
    <property type="evidence" value="ECO:0007669"/>
    <property type="project" value="InterPro"/>
</dbReference>
<dbReference type="Gene3D" id="3.40.50.150">
    <property type="entry name" value="Vaccinia Virus protein VP39"/>
    <property type="match status" value="1"/>
</dbReference>
<dbReference type="PANTHER" id="PTHR13370">
    <property type="entry name" value="RNA METHYLASE-RELATED"/>
    <property type="match status" value="1"/>
</dbReference>
<dbReference type="InterPro" id="IPR001091">
    <property type="entry name" value="RM_Methyltransferase"/>
</dbReference>
<dbReference type="SUPFAM" id="SSF53335">
    <property type="entry name" value="S-adenosyl-L-methionine-dependent methyltransferases"/>
    <property type="match status" value="1"/>
</dbReference>
<keyword evidence="2" id="KW-0489">Methyltransferase</keyword>
<proteinExistence type="inferred from homology"/>
<dbReference type="GO" id="GO:0032259">
    <property type="term" value="P:methylation"/>
    <property type="evidence" value="ECO:0007669"/>
    <property type="project" value="UniProtKB-KW"/>
</dbReference>
<dbReference type="PROSITE" id="PS00092">
    <property type="entry name" value="N6_MTASE"/>
    <property type="match status" value="1"/>
</dbReference>
<sequence>MEVKGSASTIPIAATRSRLHGKIASKSGCPCASTTVQLLKFTMTGDIFYDAQSLESAKKLFRADVHSLIHADVLDGLAQIKTATVDLIFADPPYNIGKDFDGVSDLREEEEYFEWCWKWLVECKRVLKPTGSFYVMNSTQNMPRFDLFCRQHFSILSRIVWGYDSSGVQAKRFFGSLYEPILHMVLDKKCYTFNADDVLVEAKTGAKRGLIDYRKNPPQPYNTKKVPGNVWDFARVRFKMDEYENHPSQKPEALLDRVIRASSNAGDVVLDPFSGSFSTCAVAKKLGRQAIGIDINETYVKIGLRRLGIDSHFEEADLKKEKVRKTKNRSKRDRRAESVEQSALQLELQN</sequence>
<evidence type="ECO:0000256" key="3">
    <source>
        <dbReference type="ARBA" id="ARBA00022679"/>
    </source>
</evidence>
<dbReference type="GO" id="GO:0009007">
    <property type="term" value="F:site-specific DNA-methyltransferase (adenine-specific) activity"/>
    <property type="evidence" value="ECO:0007669"/>
    <property type="project" value="TreeGrafter"/>
</dbReference>
<dbReference type="InterPro" id="IPR002941">
    <property type="entry name" value="DNA_methylase_N4/N6"/>
</dbReference>